<keyword evidence="2" id="KW-1185">Reference proteome</keyword>
<accession>A0A067JKK2</accession>
<dbReference type="Proteomes" id="UP000027138">
    <property type="component" value="Unassembled WGS sequence"/>
</dbReference>
<evidence type="ECO:0000313" key="1">
    <source>
        <dbReference type="EMBL" id="KDP24417.1"/>
    </source>
</evidence>
<gene>
    <name evidence="1" type="ORF">JCGZ_26546</name>
</gene>
<dbReference type="EMBL" id="KK915115">
    <property type="protein sequence ID" value="KDP24417.1"/>
    <property type="molecule type" value="Genomic_DNA"/>
</dbReference>
<proteinExistence type="predicted"/>
<evidence type="ECO:0000313" key="2">
    <source>
        <dbReference type="Proteomes" id="UP000027138"/>
    </source>
</evidence>
<sequence>MESSPDSQLGGLLLCAPDDLALTGTTELPPVGMEKKRENGKTMRGLVNVDLTLALSSSLLPITGDQCHTLPLPPRRSGFRHPFLSFVSGVRRRHRRAATSFDRKVASSLLFLDFSDDSSLSLSTTKLGSHFLLPPFPFRLTQQAGGAAIVACDLYSRVICSHLQVSNIFQLSK</sequence>
<organism evidence="1 2">
    <name type="scientific">Jatropha curcas</name>
    <name type="common">Barbados nut</name>
    <dbReference type="NCBI Taxonomy" id="180498"/>
    <lineage>
        <taxon>Eukaryota</taxon>
        <taxon>Viridiplantae</taxon>
        <taxon>Streptophyta</taxon>
        <taxon>Embryophyta</taxon>
        <taxon>Tracheophyta</taxon>
        <taxon>Spermatophyta</taxon>
        <taxon>Magnoliopsida</taxon>
        <taxon>eudicotyledons</taxon>
        <taxon>Gunneridae</taxon>
        <taxon>Pentapetalae</taxon>
        <taxon>rosids</taxon>
        <taxon>fabids</taxon>
        <taxon>Malpighiales</taxon>
        <taxon>Euphorbiaceae</taxon>
        <taxon>Crotonoideae</taxon>
        <taxon>Jatropheae</taxon>
        <taxon>Jatropha</taxon>
    </lineage>
</organism>
<protein>
    <submittedName>
        <fullName evidence="1">Uncharacterized protein</fullName>
    </submittedName>
</protein>
<name>A0A067JKK2_JATCU</name>
<dbReference type="AlphaFoldDB" id="A0A067JKK2"/>
<reference evidence="1 2" key="1">
    <citation type="journal article" date="2014" name="PLoS ONE">
        <title>Global Analysis of Gene Expression Profiles in Physic Nut (Jatropha curcas L.) Seedlings Exposed to Salt Stress.</title>
        <authorList>
            <person name="Zhang L."/>
            <person name="Zhang C."/>
            <person name="Wu P."/>
            <person name="Chen Y."/>
            <person name="Li M."/>
            <person name="Jiang H."/>
            <person name="Wu G."/>
        </authorList>
    </citation>
    <scope>NUCLEOTIDE SEQUENCE [LARGE SCALE GENOMIC DNA]</scope>
    <source>
        <strain evidence="2">cv. GZQX0401</strain>
        <tissue evidence="1">Young leaves</tissue>
    </source>
</reference>